<dbReference type="Pfam" id="PF04397">
    <property type="entry name" value="LytTR"/>
    <property type="match status" value="1"/>
</dbReference>
<name>A0ABV9HXH6_9FLAO</name>
<dbReference type="PROSITE" id="PS50930">
    <property type="entry name" value="HTH_LYTTR"/>
    <property type="match status" value="1"/>
</dbReference>
<dbReference type="InterPro" id="IPR007492">
    <property type="entry name" value="LytTR_DNA-bd_dom"/>
</dbReference>
<dbReference type="PANTHER" id="PTHR37299:SF1">
    <property type="entry name" value="STAGE 0 SPORULATION PROTEIN A HOMOLOG"/>
    <property type="match status" value="1"/>
</dbReference>
<evidence type="ECO:0000313" key="4">
    <source>
        <dbReference type="EMBL" id="MFC4634871.1"/>
    </source>
</evidence>
<gene>
    <name evidence="4" type="ORF">ACFO3O_13200</name>
</gene>
<comment type="caution">
    <text evidence="4">The sequence shown here is derived from an EMBL/GenBank/DDBJ whole genome shotgun (WGS) entry which is preliminary data.</text>
</comment>
<keyword evidence="5" id="KW-1185">Reference proteome</keyword>
<dbReference type="InterPro" id="IPR046947">
    <property type="entry name" value="LytR-like"/>
</dbReference>
<dbReference type="SMART" id="SM00448">
    <property type="entry name" value="REC"/>
    <property type="match status" value="1"/>
</dbReference>
<evidence type="ECO:0000256" key="1">
    <source>
        <dbReference type="PROSITE-ProRule" id="PRU00169"/>
    </source>
</evidence>
<keyword evidence="1" id="KW-0597">Phosphoprotein</keyword>
<feature type="modified residue" description="4-aspartylphosphate" evidence="1">
    <location>
        <position position="55"/>
    </location>
</feature>
<dbReference type="Proteomes" id="UP001596043">
    <property type="component" value="Unassembled WGS sequence"/>
</dbReference>
<evidence type="ECO:0000259" key="3">
    <source>
        <dbReference type="PROSITE" id="PS50930"/>
    </source>
</evidence>
<protein>
    <submittedName>
        <fullName evidence="4">LytR/AlgR family response regulator transcription factor</fullName>
    </submittedName>
</protein>
<feature type="domain" description="Response regulatory" evidence="2">
    <location>
        <begin position="3"/>
        <end position="116"/>
    </location>
</feature>
<dbReference type="InterPro" id="IPR011006">
    <property type="entry name" value="CheY-like_superfamily"/>
</dbReference>
<dbReference type="RefSeq" id="WP_379979555.1">
    <property type="nucleotide sequence ID" value="NZ_JBHSFV010000008.1"/>
</dbReference>
<dbReference type="Gene3D" id="3.40.50.2300">
    <property type="match status" value="1"/>
</dbReference>
<feature type="domain" description="HTH LytTR-type" evidence="3">
    <location>
        <begin position="142"/>
        <end position="243"/>
    </location>
</feature>
<dbReference type="SMART" id="SM00850">
    <property type="entry name" value="LytTR"/>
    <property type="match status" value="1"/>
</dbReference>
<accession>A0ABV9HXH6</accession>
<dbReference type="SUPFAM" id="SSF52172">
    <property type="entry name" value="CheY-like"/>
    <property type="match status" value="1"/>
</dbReference>
<dbReference type="PROSITE" id="PS50110">
    <property type="entry name" value="RESPONSE_REGULATORY"/>
    <property type="match status" value="1"/>
</dbReference>
<evidence type="ECO:0000313" key="5">
    <source>
        <dbReference type="Proteomes" id="UP001596043"/>
    </source>
</evidence>
<dbReference type="PANTHER" id="PTHR37299">
    <property type="entry name" value="TRANSCRIPTIONAL REGULATOR-RELATED"/>
    <property type="match status" value="1"/>
</dbReference>
<sequence>MISVIIIEDNEEAQAYLSQILQKHFPTIHILGYATSVQESIKLIDRYDPELVFMDIELTDGLSFEIFDTVKEPDFEVIFITAFENFIQKSLDHFALNYITKPIDIPKLLATINHYVKLKQRLFTIEKFELFKNLTQNKHGQLLIQTTNEHILIKITDITKLEAEGNYTSIFLNDGRKLLASKVMKYYESLLPEVSFFKAHRSTIININCIASIYKKETIILNNADRVHVSARNKRKLTELIHRLS</sequence>
<organism evidence="4 5">
    <name type="scientific">Dokdonia ponticola</name>
    <dbReference type="NCBI Taxonomy" id="2041041"/>
    <lineage>
        <taxon>Bacteria</taxon>
        <taxon>Pseudomonadati</taxon>
        <taxon>Bacteroidota</taxon>
        <taxon>Flavobacteriia</taxon>
        <taxon>Flavobacteriales</taxon>
        <taxon>Flavobacteriaceae</taxon>
        <taxon>Dokdonia</taxon>
    </lineage>
</organism>
<dbReference type="InterPro" id="IPR001789">
    <property type="entry name" value="Sig_transdc_resp-reg_receiver"/>
</dbReference>
<dbReference type="EMBL" id="JBHSFV010000008">
    <property type="protein sequence ID" value="MFC4634871.1"/>
    <property type="molecule type" value="Genomic_DNA"/>
</dbReference>
<evidence type="ECO:0000259" key="2">
    <source>
        <dbReference type="PROSITE" id="PS50110"/>
    </source>
</evidence>
<dbReference type="Gene3D" id="2.40.50.1020">
    <property type="entry name" value="LytTr DNA-binding domain"/>
    <property type="match status" value="1"/>
</dbReference>
<reference evidence="5" key="1">
    <citation type="journal article" date="2019" name="Int. J. Syst. Evol. Microbiol.">
        <title>The Global Catalogue of Microorganisms (GCM) 10K type strain sequencing project: providing services to taxonomists for standard genome sequencing and annotation.</title>
        <authorList>
            <consortium name="The Broad Institute Genomics Platform"/>
            <consortium name="The Broad Institute Genome Sequencing Center for Infectious Disease"/>
            <person name="Wu L."/>
            <person name="Ma J."/>
        </authorList>
    </citation>
    <scope>NUCLEOTIDE SEQUENCE [LARGE SCALE GENOMIC DNA]</scope>
    <source>
        <strain evidence="5">YJ-61-S</strain>
    </source>
</reference>
<dbReference type="Pfam" id="PF00072">
    <property type="entry name" value="Response_reg"/>
    <property type="match status" value="1"/>
</dbReference>
<proteinExistence type="predicted"/>